<reference evidence="1 2" key="1">
    <citation type="submission" date="2022-02" db="EMBL/GenBank/DDBJ databases">
        <authorList>
            <person name="Zhuang L."/>
        </authorList>
    </citation>
    <scope>NUCLEOTIDE SEQUENCE [LARGE SCALE GENOMIC DNA]</scope>
    <source>
        <strain evidence="1 2">C32</strain>
    </source>
</reference>
<dbReference type="RefSeq" id="WP_238895477.1">
    <property type="nucleotide sequence ID" value="NZ_JAKOGG010000003.1"/>
</dbReference>
<organism evidence="1 2">
    <name type="scientific">Shewanella electrica</name>
    <dbReference type="NCBI Taxonomy" id="515560"/>
    <lineage>
        <taxon>Bacteria</taxon>
        <taxon>Pseudomonadati</taxon>
        <taxon>Pseudomonadota</taxon>
        <taxon>Gammaproteobacteria</taxon>
        <taxon>Alteromonadales</taxon>
        <taxon>Shewanellaceae</taxon>
        <taxon>Shewanella</taxon>
    </lineage>
</organism>
<name>A0ABT2FII9_9GAMM</name>
<keyword evidence="2" id="KW-1185">Reference proteome</keyword>
<comment type="caution">
    <text evidence="1">The sequence shown here is derived from an EMBL/GenBank/DDBJ whole genome shotgun (WGS) entry which is preliminary data.</text>
</comment>
<dbReference type="EMBL" id="JAKOGG010000003">
    <property type="protein sequence ID" value="MCS4556073.1"/>
    <property type="molecule type" value="Genomic_DNA"/>
</dbReference>
<protein>
    <submittedName>
        <fullName evidence="1">Uncharacterized protein</fullName>
    </submittedName>
</protein>
<evidence type="ECO:0000313" key="1">
    <source>
        <dbReference type="EMBL" id="MCS4556073.1"/>
    </source>
</evidence>
<gene>
    <name evidence="1" type="ORF">L9G74_06445</name>
</gene>
<accession>A0ABT2FII9</accession>
<evidence type="ECO:0000313" key="2">
    <source>
        <dbReference type="Proteomes" id="UP001201549"/>
    </source>
</evidence>
<sequence>MAVLTPPVIESLQIENFIYHVIRHDLDDPSFNDEVALEQEQKQKEFFERQIRRACEGTQFLFSTPDERL</sequence>
<proteinExistence type="predicted"/>
<dbReference type="Proteomes" id="UP001201549">
    <property type="component" value="Unassembled WGS sequence"/>
</dbReference>
<reference evidence="2" key="2">
    <citation type="submission" date="2023-07" db="EMBL/GenBank/DDBJ databases">
        <title>Shewanella mangrovi sp. nov., an acetaldehyde- degrading bacterium isolated from mangrove sediment.</title>
        <authorList>
            <person name="Liu Y."/>
        </authorList>
    </citation>
    <scope>NUCLEOTIDE SEQUENCE [LARGE SCALE GENOMIC DNA]</scope>
    <source>
        <strain evidence="2">C32</strain>
    </source>
</reference>